<organism evidence="2 3">
    <name type="scientific">Phycicoccus sonneratiae</name>
    <dbReference type="NCBI Taxonomy" id="2807628"/>
    <lineage>
        <taxon>Bacteria</taxon>
        <taxon>Bacillati</taxon>
        <taxon>Actinomycetota</taxon>
        <taxon>Actinomycetes</taxon>
        <taxon>Micrococcales</taxon>
        <taxon>Intrasporangiaceae</taxon>
        <taxon>Phycicoccus</taxon>
    </lineage>
</organism>
<proteinExistence type="predicted"/>
<name>A0ABS2CIJ9_9MICO</name>
<reference evidence="2" key="1">
    <citation type="submission" date="2021-02" db="EMBL/GenBank/DDBJ databases">
        <title>Phycicoccus sp. MQZ13P-5T, whole genome shotgun sequence.</title>
        <authorList>
            <person name="Tuo L."/>
        </authorList>
    </citation>
    <scope>NUCLEOTIDE SEQUENCE</scope>
    <source>
        <strain evidence="2">MQZ13P-5</strain>
    </source>
</reference>
<dbReference type="InterPro" id="IPR024266">
    <property type="entry name" value="DUF3806"/>
</dbReference>
<feature type="domain" description="DUF3806" evidence="1">
    <location>
        <begin position="58"/>
        <end position="121"/>
    </location>
</feature>
<protein>
    <submittedName>
        <fullName evidence="2">DUF3806 domain-containing protein</fullName>
    </submittedName>
</protein>
<evidence type="ECO:0000259" key="1">
    <source>
        <dbReference type="Pfam" id="PF12713"/>
    </source>
</evidence>
<dbReference type="EMBL" id="JAFDVD010000003">
    <property type="protein sequence ID" value="MBM6399011.1"/>
    <property type="molecule type" value="Genomic_DNA"/>
</dbReference>
<evidence type="ECO:0000313" key="3">
    <source>
        <dbReference type="Proteomes" id="UP001430172"/>
    </source>
</evidence>
<dbReference type="RefSeq" id="WP_204129500.1">
    <property type="nucleotide sequence ID" value="NZ_JAFDVD010000003.1"/>
</dbReference>
<accession>A0ABS2CIJ9</accession>
<gene>
    <name evidence="2" type="ORF">JQN70_01260</name>
</gene>
<sequence>MVQLMVVSEDEREWVEGNVALVADSGVDLDDAEALGRAFDAEAARWFATPAGERGDPNALVNAFGLAVGEHLRRACRLHWVVATDDDGAEIALHRQPHDVLVHPTAMVARRWYDGTRGEVQALVAAVKDSLAGLPDTP</sequence>
<keyword evidence="3" id="KW-1185">Reference proteome</keyword>
<evidence type="ECO:0000313" key="2">
    <source>
        <dbReference type="EMBL" id="MBM6399011.1"/>
    </source>
</evidence>
<comment type="caution">
    <text evidence="2">The sequence shown here is derived from an EMBL/GenBank/DDBJ whole genome shotgun (WGS) entry which is preliminary data.</text>
</comment>
<dbReference type="Pfam" id="PF12713">
    <property type="entry name" value="DUF3806"/>
    <property type="match status" value="1"/>
</dbReference>
<dbReference type="Proteomes" id="UP001430172">
    <property type="component" value="Unassembled WGS sequence"/>
</dbReference>
<dbReference type="Gene3D" id="1.20.120.1090">
    <property type="match status" value="1"/>
</dbReference>